<keyword evidence="5" id="KW-0046">Antibiotic resistance</keyword>
<evidence type="ECO:0000313" key="10">
    <source>
        <dbReference type="EMBL" id="ODV56050.1"/>
    </source>
</evidence>
<dbReference type="EMBL" id="MECQ01000001">
    <property type="protein sequence ID" value="ODV56050.1"/>
    <property type="molecule type" value="Genomic_DNA"/>
</dbReference>
<dbReference type="GO" id="GO:0046677">
    <property type="term" value="P:response to antibiotic"/>
    <property type="evidence" value="ECO:0007669"/>
    <property type="project" value="UniProtKB-KW"/>
</dbReference>
<dbReference type="InterPro" id="IPR050832">
    <property type="entry name" value="Bact_Acetyltransf"/>
</dbReference>
<dbReference type="Pfam" id="PF00583">
    <property type="entry name" value="Acetyltransf_1"/>
    <property type="match status" value="1"/>
</dbReference>
<dbReference type="Gene3D" id="3.40.630.30">
    <property type="match status" value="1"/>
</dbReference>
<protein>
    <recommendedName>
        <fullName evidence="3">Aminoglycoside N(6')-acetyltransferase type 1</fullName>
        <ecNumber evidence="2">2.3.1.82</ecNumber>
    </recommendedName>
    <alternativeName>
        <fullName evidence="7">Aminoglycoside resistance protein</fullName>
    </alternativeName>
</protein>
<keyword evidence="6" id="KW-0012">Acyltransferase</keyword>
<dbReference type="SUPFAM" id="SSF55729">
    <property type="entry name" value="Acyl-CoA N-acyltransferases (Nat)"/>
    <property type="match status" value="1"/>
</dbReference>
<keyword evidence="4 10" id="KW-0808">Transferase</keyword>
<reference evidence="10 11" key="1">
    <citation type="submission" date="2016-09" db="EMBL/GenBank/DDBJ databases">
        <title>Draft genome sequence of the soil isolate, Lysinibacillus fusiformis M5, a potential hypoxanthine producer.</title>
        <authorList>
            <person name="Gallegos-Monterrosa R."/>
            <person name="Maroti G."/>
            <person name="Balint B."/>
            <person name="Kovacs A.T."/>
        </authorList>
    </citation>
    <scope>NUCLEOTIDE SEQUENCE [LARGE SCALE GENOMIC DNA]</scope>
    <source>
        <strain evidence="10 11">M5</strain>
    </source>
</reference>
<evidence type="ECO:0000256" key="3">
    <source>
        <dbReference type="ARBA" id="ARBA00017677"/>
    </source>
</evidence>
<dbReference type="EC" id="2.3.1.82" evidence="2"/>
<evidence type="ECO:0000256" key="4">
    <source>
        <dbReference type="ARBA" id="ARBA00022679"/>
    </source>
</evidence>
<organism evidence="10 11">
    <name type="scientific">Lysinibacillus fusiformis</name>
    <dbReference type="NCBI Taxonomy" id="28031"/>
    <lineage>
        <taxon>Bacteria</taxon>
        <taxon>Bacillati</taxon>
        <taxon>Bacillota</taxon>
        <taxon>Bacilli</taxon>
        <taxon>Bacillales</taxon>
        <taxon>Bacillaceae</taxon>
        <taxon>Lysinibacillus</taxon>
    </lineage>
</organism>
<dbReference type="AlphaFoldDB" id="A0A1E4R6F5"/>
<dbReference type="RefSeq" id="WP_069481071.1">
    <property type="nucleotide sequence ID" value="NZ_KV766182.1"/>
</dbReference>
<dbReference type="GO" id="GO:0047663">
    <property type="term" value="F:aminoglycoside 6'-N-acetyltransferase activity"/>
    <property type="evidence" value="ECO:0007669"/>
    <property type="project" value="UniProtKB-EC"/>
</dbReference>
<dbReference type="InterPro" id="IPR016181">
    <property type="entry name" value="Acyl_CoA_acyltransferase"/>
</dbReference>
<accession>A0A1E4R6F5</accession>
<dbReference type="PIRSF" id="PIRSF000452">
    <property type="entry name" value="6-N-acetyltransf"/>
    <property type="match status" value="1"/>
</dbReference>
<gene>
    <name evidence="10" type="ORF">BG258_09110</name>
</gene>
<evidence type="ECO:0000259" key="9">
    <source>
        <dbReference type="PROSITE" id="PS51186"/>
    </source>
</evidence>
<dbReference type="PROSITE" id="PS51186">
    <property type="entry name" value="GNAT"/>
    <property type="match status" value="1"/>
</dbReference>
<dbReference type="OrthoDB" id="118633at2"/>
<proteinExistence type="predicted"/>
<evidence type="ECO:0000313" key="11">
    <source>
        <dbReference type="Proteomes" id="UP000094784"/>
    </source>
</evidence>
<dbReference type="InterPro" id="IPR024170">
    <property type="entry name" value="Aminoglycoside_N6-AcTrfrase"/>
</dbReference>
<feature type="domain" description="N-acetyltransferase" evidence="9">
    <location>
        <begin position="1"/>
        <end position="144"/>
    </location>
</feature>
<evidence type="ECO:0000256" key="7">
    <source>
        <dbReference type="ARBA" id="ARBA00029660"/>
    </source>
</evidence>
<dbReference type="PANTHER" id="PTHR43877">
    <property type="entry name" value="AMINOALKYLPHOSPHONATE N-ACETYLTRANSFERASE-RELATED-RELATED"/>
    <property type="match status" value="1"/>
</dbReference>
<comment type="catalytic activity">
    <reaction evidence="8">
        <text>kanamycin B + acetyl-CoA = N(6')-acetylkanamycin B + CoA + H(+)</text>
        <dbReference type="Rhea" id="RHEA:16449"/>
        <dbReference type="ChEBI" id="CHEBI:15378"/>
        <dbReference type="ChEBI" id="CHEBI:57287"/>
        <dbReference type="ChEBI" id="CHEBI:57288"/>
        <dbReference type="ChEBI" id="CHEBI:58390"/>
        <dbReference type="ChEBI" id="CHEBI:58549"/>
        <dbReference type="EC" id="2.3.1.82"/>
    </reaction>
</comment>
<dbReference type="InterPro" id="IPR000182">
    <property type="entry name" value="GNAT_dom"/>
</dbReference>
<evidence type="ECO:0000256" key="2">
    <source>
        <dbReference type="ARBA" id="ARBA00012888"/>
    </source>
</evidence>
<comment type="caution">
    <text evidence="10">The sequence shown here is derived from an EMBL/GenBank/DDBJ whole genome shotgun (WGS) entry which is preliminary data.</text>
</comment>
<evidence type="ECO:0000256" key="1">
    <source>
        <dbReference type="ARBA" id="ARBA00011738"/>
    </source>
</evidence>
<dbReference type="Proteomes" id="UP000094784">
    <property type="component" value="Unassembled WGS sequence"/>
</dbReference>
<evidence type="ECO:0000256" key="5">
    <source>
        <dbReference type="ARBA" id="ARBA00023251"/>
    </source>
</evidence>
<dbReference type="NCBIfam" id="NF043067">
    <property type="entry name" value="AAC_6p_group_E"/>
    <property type="match status" value="1"/>
</dbReference>
<evidence type="ECO:0000256" key="8">
    <source>
        <dbReference type="ARBA" id="ARBA00048923"/>
    </source>
</evidence>
<dbReference type="CDD" id="cd04301">
    <property type="entry name" value="NAT_SF"/>
    <property type="match status" value="1"/>
</dbReference>
<sequence>MIQQAEQQDALTAATLALLLWPNHTVEESTESMTQVLEDDNAAIFLAYDHDKAIGFAQCQLRTDYVEGTDSSPVGYLEGLFVLENYRQQGYARQLVVHCEKWAKHMGCSEFASDCEWDNTESLQVHLQLGFMEANRIICFTKKL</sequence>
<evidence type="ECO:0000256" key="6">
    <source>
        <dbReference type="ARBA" id="ARBA00023315"/>
    </source>
</evidence>
<comment type="subunit">
    <text evidence="1">Homodimer.</text>
</comment>
<name>A0A1E4R6F5_9BACI</name>